<keyword evidence="3 6" id="KW-1015">Disulfide bond</keyword>
<dbReference type="InterPro" id="IPR023212">
    <property type="entry name" value="Hsp33_helix_hairpin_bin_dom_sf"/>
</dbReference>
<evidence type="ECO:0000256" key="6">
    <source>
        <dbReference type="HAMAP-Rule" id="MF_00117"/>
    </source>
</evidence>
<evidence type="ECO:0000256" key="4">
    <source>
        <dbReference type="ARBA" id="ARBA00023186"/>
    </source>
</evidence>
<dbReference type="PANTHER" id="PTHR30111:SF1">
    <property type="entry name" value="33 KDA CHAPERONIN"/>
    <property type="match status" value="1"/>
</dbReference>
<proteinExistence type="inferred from homology"/>
<dbReference type="Gene3D" id="1.10.287.480">
    <property type="entry name" value="helix hairpin bin"/>
    <property type="match status" value="1"/>
</dbReference>
<evidence type="ECO:0000256" key="1">
    <source>
        <dbReference type="ARBA" id="ARBA00022490"/>
    </source>
</evidence>
<dbReference type="CDD" id="cd00498">
    <property type="entry name" value="Hsp33"/>
    <property type="match status" value="1"/>
</dbReference>
<accession>A0A139BU61</accession>
<dbReference type="Gene3D" id="3.55.30.10">
    <property type="entry name" value="Hsp33 domain"/>
    <property type="match status" value="1"/>
</dbReference>
<name>A0A139BU61_9PROT</name>
<comment type="caution">
    <text evidence="7">The sequence shown here is derived from an EMBL/GenBank/DDBJ whole genome shotgun (WGS) entry which is preliminary data.</text>
</comment>
<dbReference type="InterPro" id="IPR000397">
    <property type="entry name" value="Heat_shock_Hsp33"/>
</dbReference>
<evidence type="ECO:0000313" key="7">
    <source>
        <dbReference type="EMBL" id="KXS32507.1"/>
    </source>
</evidence>
<comment type="subcellular location">
    <subcellularLocation>
        <location evidence="6">Cytoplasm</location>
    </subcellularLocation>
</comment>
<dbReference type="SUPFAM" id="SSF118352">
    <property type="entry name" value="HSP33 redox switch-like"/>
    <property type="match status" value="1"/>
</dbReference>
<dbReference type="GO" id="GO:0005737">
    <property type="term" value="C:cytoplasm"/>
    <property type="evidence" value="ECO:0007669"/>
    <property type="project" value="UniProtKB-SubCell"/>
</dbReference>
<protein>
    <recommendedName>
        <fullName evidence="6">33 kDa chaperonin</fullName>
    </recommendedName>
    <alternativeName>
        <fullName evidence="6">Heat shock protein 33 homolog</fullName>
        <shortName evidence="6">HSP33</shortName>
    </alternativeName>
</protein>
<dbReference type="Proteomes" id="UP000070578">
    <property type="component" value="Unassembled WGS sequence"/>
</dbReference>
<dbReference type="AlphaFoldDB" id="A0A139BU61"/>
<dbReference type="EMBL" id="LSLI01000027">
    <property type="protein sequence ID" value="KXS32507.1"/>
    <property type="molecule type" value="Genomic_DNA"/>
</dbReference>
<keyword evidence="2 6" id="KW-0862">Zinc</keyword>
<dbReference type="SUPFAM" id="SSF64397">
    <property type="entry name" value="Hsp33 domain"/>
    <property type="match status" value="1"/>
</dbReference>
<comment type="similarity">
    <text evidence="6">Belongs to the HSP33 family.</text>
</comment>
<dbReference type="NCBIfam" id="NF001033">
    <property type="entry name" value="PRK00114.1"/>
    <property type="match status" value="1"/>
</dbReference>
<dbReference type="Gene3D" id="3.90.1280.10">
    <property type="entry name" value="HSP33 redox switch-like"/>
    <property type="match status" value="1"/>
</dbReference>
<dbReference type="GO" id="GO:0051082">
    <property type="term" value="F:unfolded protein binding"/>
    <property type="evidence" value="ECO:0007669"/>
    <property type="project" value="UniProtKB-UniRule"/>
</dbReference>
<organism evidence="7 8">
    <name type="scientific">Candidatus Gallionella acididurans</name>
    <dbReference type="NCBI Taxonomy" id="1796491"/>
    <lineage>
        <taxon>Bacteria</taxon>
        <taxon>Pseudomonadati</taxon>
        <taxon>Pseudomonadota</taxon>
        <taxon>Betaproteobacteria</taxon>
        <taxon>Nitrosomonadales</taxon>
        <taxon>Gallionellaceae</taxon>
        <taxon>Gallionella</taxon>
    </lineage>
</organism>
<dbReference type="HAMAP" id="MF_00117">
    <property type="entry name" value="HslO"/>
    <property type="match status" value="1"/>
</dbReference>
<comment type="PTM">
    <text evidence="6">Under oxidizing conditions two disulfide bonds are formed involving the reactive cysteines. Under reducing conditions zinc is bound to the reactive cysteines and the protein is inactive.</text>
</comment>
<reference evidence="7 8" key="1">
    <citation type="submission" date="2016-02" db="EMBL/GenBank/DDBJ databases">
        <authorList>
            <person name="Wen L."/>
            <person name="He K."/>
            <person name="Yang H."/>
        </authorList>
    </citation>
    <scope>NUCLEOTIDE SEQUENCE [LARGE SCALE GENOMIC DNA]</scope>
    <source>
        <strain evidence="7">ShG14-8</strain>
    </source>
</reference>
<reference evidence="7 8" key="2">
    <citation type="submission" date="2016-03" db="EMBL/GenBank/DDBJ databases">
        <title>New uncultured bacterium of the family Gallionellaceae from acid mine drainage: description and reconstruction of genome based on metagenomic analysis of microbial community.</title>
        <authorList>
            <person name="Kadnikov V."/>
            <person name="Ivasenko D."/>
            <person name="Beletsky A."/>
            <person name="Mardanov A."/>
            <person name="Danilova E."/>
            <person name="Pimenov N."/>
            <person name="Karnachuk O."/>
            <person name="Ravin N."/>
        </authorList>
    </citation>
    <scope>NUCLEOTIDE SEQUENCE [LARGE SCALE GENOMIC DNA]</scope>
    <source>
        <strain evidence="7">ShG14-8</strain>
    </source>
</reference>
<dbReference type="Pfam" id="PF01430">
    <property type="entry name" value="HSP33"/>
    <property type="match status" value="1"/>
</dbReference>
<evidence type="ECO:0000256" key="2">
    <source>
        <dbReference type="ARBA" id="ARBA00022833"/>
    </source>
</evidence>
<evidence type="ECO:0000313" key="8">
    <source>
        <dbReference type="Proteomes" id="UP000070578"/>
    </source>
</evidence>
<dbReference type="PIRSF" id="PIRSF005261">
    <property type="entry name" value="Heat_shock_Hsp33"/>
    <property type="match status" value="1"/>
</dbReference>
<feature type="disulfide bond" description="Redox-active" evidence="6">
    <location>
        <begin position="241"/>
        <end position="243"/>
    </location>
</feature>
<dbReference type="InterPro" id="IPR016154">
    <property type="entry name" value="Heat_shock_Hsp33_C"/>
</dbReference>
<dbReference type="InterPro" id="IPR016153">
    <property type="entry name" value="Heat_shock_Hsp33_N"/>
</dbReference>
<dbReference type="GO" id="GO:0044183">
    <property type="term" value="F:protein folding chaperone"/>
    <property type="evidence" value="ECO:0007669"/>
    <property type="project" value="TreeGrafter"/>
</dbReference>
<dbReference type="PANTHER" id="PTHR30111">
    <property type="entry name" value="33 KDA CHAPERONIN"/>
    <property type="match status" value="1"/>
</dbReference>
<evidence type="ECO:0000256" key="5">
    <source>
        <dbReference type="ARBA" id="ARBA00023284"/>
    </source>
</evidence>
<keyword evidence="4 6" id="KW-0143">Chaperone</keyword>
<evidence type="ECO:0000256" key="3">
    <source>
        <dbReference type="ARBA" id="ARBA00023157"/>
    </source>
</evidence>
<sequence length="305" mass="34134">MLKSRTMKIKPHPDSLQRFLFEQSHVRGELVHLDDAWREVLKRHDYPPALRAVMGELMAAAVLLAATLKLKGALILQIQGQGPVTLLVVECDGELNVRATAKWQGELEGTGFAQMVGDGRFVITLDPRDGGQTYQGIVELDGDSVAGVLQNYMLRSDQLETRLWLAADEHGAAGLLLQKMPGEGGFAPGEQDEDMWQRVTLLTDTLRSEELLGLPAVELIRRLYREEDVRLFDTQQVAFRCSCSRDRVARMLKMLGWDEVQSVLAEQGMVEVRCEFCNHQYLFDKVDAEQVFAAEVLLDASAAVH</sequence>
<dbReference type="GO" id="GO:0042026">
    <property type="term" value="P:protein refolding"/>
    <property type="evidence" value="ECO:0007669"/>
    <property type="project" value="TreeGrafter"/>
</dbReference>
<keyword evidence="1 6" id="KW-0963">Cytoplasm</keyword>
<comment type="function">
    <text evidence="6">Redox regulated molecular chaperone. Protects both thermally unfolding and oxidatively damaged proteins from irreversible aggregation. Plays an important role in the bacterial defense system toward oxidative stress.</text>
</comment>
<gene>
    <name evidence="6" type="primary">hslO</name>
    <name evidence="7" type="ORF">AWT59_1340</name>
</gene>
<feature type="disulfide bond" description="Redox-active" evidence="6">
    <location>
        <begin position="274"/>
        <end position="277"/>
    </location>
</feature>
<keyword evidence="5 6" id="KW-0676">Redox-active center</keyword>